<reference evidence="5 6" key="1">
    <citation type="submission" date="2019-12" db="EMBL/GenBank/DDBJ databases">
        <authorList>
            <person name="Kun Z."/>
        </authorList>
    </citation>
    <scope>NUCLEOTIDE SEQUENCE [LARGE SCALE GENOMIC DNA]</scope>
    <source>
        <strain evidence="5 6">YIM 123512</strain>
    </source>
</reference>
<organism evidence="5 6">
    <name type="scientific">Nocardioides flavescens</name>
    <dbReference type="NCBI Taxonomy" id="2691959"/>
    <lineage>
        <taxon>Bacteria</taxon>
        <taxon>Bacillati</taxon>
        <taxon>Actinomycetota</taxon>
        <taxon>Actinomycetes</taxon>
        <taxon>Propionibacteriales</taxon>
        <taxon>Nocardioidaceae</taxon>
        <taxon>Nocardioides</taxon>
    </lineage>
</organism>
<evidence type="ECO:0000256" key="1">
    <source>
        <dbReference type="ARBA" id="ARBA00022679"/>
    </source>
</evidence>
<gene>
    <name evidence="5" type="ORF">GRQ65_21425</name>
</gene>
<protein>
    <submittedName>
        <fullName evidence="5">1-acyl-sn-glycerol-3-phosphate acyltransferase</fullName>
    </submittedName>
</protein>
<name>A0A6L7F493_9ACTN</name>
<keyword evidence="2 5" id="KW-0012">Acyltransferase</keyword>
<dbReference type="EMBL" id="WUEK01000018">
    <property type="protein sequence ID" value="MXG92109.1"/>
    <property type="molecule type" value="Genomic_DNA"/>
</dbReference>
<dbReference type="PANTHER" id="PTHR10434:SF11">
    <property type="entry name" value="1-ACYL-SN-GLYCEROL-3-PHOSPHATE ACYLTRANSFERASE"/>
    <property type="match status" value="1"/>
</dbReference>
<sequence length="257" mass="27661">MSDPHLADLPHSARHHPARYLLHPLRPLARTLIRRRVEVRVTDGHKLPARGPVILASNHVGVADGPLLAIFAPRPVHALTKEEMFDNALVGRFLRSSGQIRIDRFHPDTAAIKSCLRVLRDGGAVGIFPEGARGAGEFDRFHTGAAYLGLVTGAPIVPVVQFGTREPGAGSSALPPRGGVVDMVFGDPVTLPRQPWPRRRDDVAEHSLRLREHLLAHLTHARAVTGRTLPGPLPVSDPDPDPATGVTDPPVPGQEAS</sequence>
<evidence type="ECO:0000259" key="4">
    <source>
        <dbReference type="SMART" id="SM00563"/>
    </source>
</evidence>
<keyword evidence="1 5" id="KW-0808">Transferase</keyword>
<dbReference type="GO" id="GO:0003841">
    <property type="term" value="F:1-acylglycerol-3-phosphate O-acyltransferase activity"/>
    <property type="evidence" value="ECO:0007669"/>
    <property type="project" value="TreeGrafter"/>
</dbReference>
<evidence type="ECO:0000256" key="2">
    <source>
        <dbReference type="ARBA" id="ARBA00023315"/>
    </source>
</evidence>
<dbReference type="GO" id="GO:0005886">
    <property type="term" value="C:plasma membrane"/>
    <property type="evidence" value="ECO:0007669"/>
    <property type="project" value="TreeGrafter"/>
</dbReference>
<dbReference type="SMART" id="SM00563">
    <property type="entry name" value="PlsC"/>
    <property type="match status" value="1"/>
</dbReference>
<dbReference type="AlphaFoldDB" id="A0A6L7F493"/>
<dbReference type="Proteomes" id="UP000473325">
    <property type="component" value="Unassembled WGS sequence"/>
</dbReference>
<keyword evidence="6" id="KW-1185">Reference proteome</keyword>
<evidence type="ECO:0000256" key="3">
    <source>
        <dbReference type="SAM" id="MobiDB-lite"/>
    </source>
</evidence>
<dbReference type="SUPFAM" id="SSF69593">
    <property type="entry name" value="Glycerol-3-phosphate (1)-acyltransferase"/>
    <property type="match status" value="1"/>
</dbReference>
<accession>A0A6L7F493</accession>
<comment type="caution">
    <text evidence="5">The sequence shown here is derived from an EMBL/GenBank/DDBJ whole genome shotgun (WGS) entry which is preliminary data.</text>
</comment>
<dbReference type="RefSeq" id="WP_160880051.1">
    <property type="nucleotide sequence ID" value="NZ_WUEK01000018.1"/>
</dbReference>
<feature type="region of interest" description="Disordered" evidence="3">
    <location>
        <begin position="225"/>
        <end position="257"/>
    </location>
</feature>
<dbReference type="Pfam" id="PF01553">
    <property type="entry name" value="Acyltransferase"/>
    <property type="match status" value="1"/>
</dbReference>
<feature type="domain" description="Phospholipid/glycerol acyltransferase" evidence="4">
    <location>
        <begin position="53"/>
        <end position="164"/>
    </location>
</feature>
<dbReference type="CDD" id="cd07989">
    <property type="entry name" value="LPLAT_AGPAT-like"/>
    <property type="match status" value="1"/>
</dbReference>
<dbReference type="InterPro" id="IPR002123">
    <property type="entry name" value="Plipid/glycerol_acylTrfase"/>
</dbReference>
<dbReference type="GO" id="GO:0006654">
    <property type="term" value="P:phosphatidic acid biosynthetic process"/>
    <property type="evidence" value="ECO:0007669"/>
    <property type="project" value="TreeGrafter"/>
</dbReference>
<evidence type="ECO:0000313" key="5">
    <source>
        <dbReference type="EMBL" id="MXG92109.1"/>
    </source>
</evidence>
<evidence type="ECO:0000313" key="6">
    <source>
        <dbReference type="Proteomes" id="UP000473325"/>
    </source>
</evidence>
<dbReference type="PANTHER" id="PTHR10434">
    <property type="entry name" value="1-ACYL-SN-GLYCEROL-3-PHOSPHATE ACYLTRANSFERASE"/>
    <property type="match status" value="1"/>
</dbReference>
<proteinExistence type="predicted"/>